<proteinExistence type="predicted"/>
<protein>
    <submittedName>
        <fullName evidence="2">Uncharacterized protein</fullName>
    </submittedName>
</protein>
<dbReference type="OrthoDB" id="273181at2759"/>
<feature type="region of interest" description="Disordered" evidence="1">
    <location>
        <begin position="1"/>
        <end position="25"/>
    </location>
</feature>
<evidence type="ECO:0000313" key="2">
    <source>
        <dbReference type="EMBL" id="KAG8052545.1"/>
    </source>
</evidence>
<dbReference type="AlphaFoldDB" id="A0A8J5V749"/>
<reference evidence="2" key="1">
    <citation type="journal article" date="2021" name="bioRxiv">
        <title>Whole Genome Assembly and Annotation of Northern Wild Rice, Zizania palustris L., Supports a Whole Genome Duplication in the Zizania Genus.</title>
        <authorList>
            <person name="Haas M."/>
            <person name="Kono T."/>
            <person name="Macchietto M."/>
            <person name="Millas R."/>
            <person name="McGilp L."/>
            <person name="Shao M."/>
            <person name="Duquette J."/>
            <person name="Hirsch C.N."/>
            <person name="Kimball J."/>
        </authorList>
    </citation>
    <scope>NUCLEOTIDE SEQUENCE</scope>
    <source>
        <tissue evidence="2">Fresh leaf tissue</tissue>
    </source>
</reference>
<dbReference type="PANTHER" id="PTHR46274:SF11">
    <property type="entry name" value="OS05G0524200 PROTEIN"/>
    <property type="match status" value="1"/>
</dbReference>
<keyword evidence="3" id="KW-1185">Reference proteome</keyword>
<accession>A0A8J5V749</accession>
<evidence type="ECO:0000256" key="1">
    <source>
        <dbReference type="SAM" id="MobiDB-lite"/>
    </source>
</evidence>
<sequence length="103" mass="11832">MRIKELRDGTEGPKEEREETSGEGRGEVVTIARLRAKRALVGAGARVLFYSTLLYHVLRNRFEVEFRWCNSQFMSGILILWFDITTGAKQLPELYLSIMCSFA</sequence>
<dbReference type="PANTHER" id="PTHR46274">
    <property type="entry name" value="PHOSPHATIDYLINOSITOL PHOSPHATASE"/>
    <property type="match status" value="1"/>
</dbReference>
<reference evidence="2" key="2">
    <citation type="submission" date="2021-02" db="EMBL/GenBank/DDBJ databases">
        <authorList>
            <person name="Kimball J.A."/>
            <person name="Haas M.W."/>
            <person name="Macchietto M."/>
            <person name="Kono T."/>
            <person name="Duquette J."/>
            <person name="Shao M."/>
        </authorList>
    </citation>
    <scope>NUCLEOTIDE SEQUENCE</scope>
    <source>
        <tissue evidence="2">Fresh leaf tissue</tissue>
    </source>
</reference>
<organism evidence="2 3">
    <name type="scientific">Zizania palustris</name>
    <name type="common">Northern wild rice</name>
    <dbReference type="NCBI Taxonomy" id="103762"/>
    <lineage>
        <taxon>Eukaryota</taxon>
        <taxon>Viridiplantae</taxon>
        <taxon>Streptophyta</taxon>
        <taxon>Embryophyta</taxon>
        <taxon>Tracheophyta</taxon>
        <taxon>Spermatophyta</taxon>
        <taxon>Magnoliopsida</taxon>
        <taxon>Liliopsida</taxon>
        <taxon>Poales</taxon>
        <taxon>Poaceae</taxon>
        <taxon>BOP clade</taxon>
        <taxon>Oryzoideae</taxon>
        <taxon>Oryzeae</taxon>
        <taxon>Zizaniinae</taxon>
        <taxon>Zizania</taxon>
    </lineage>
</organism>
<gene>
    <name evidence="2" type="ORF">GUJ93_ZPchr0001g30125</name>
</gene>
<evidence type="ECO:0000313" key="3">
    <source>
        <dbReference type="Proteomes" id="UP000729402"/>
    </source>
</evidence>
<dbReference type="EMBL" id="JAAALK010000288">
    <property type="protein sequence ID" value="KAG8052545.1"/>
    <property type="molecule type" value="Genomic_DNA"/>
</dbReference>
<comment type="caution">
    <text evidence="2">The sequence shown here is derived from an EMBL/GenBank/DDBJ whole genome shotgun (WGS) entry which is preliminary data.</text>
</comment>
<dbReference type="Proteomes" id="UP000729402">
    <property type="component" value="Unassembled WGS sequence"/>
</dbReference>
<name>A0A8J5V749_ZIZPA</name>